<reference evidence="1 2" key="1">
    <citation type="journal article" date="2020" name="Cell">
        <title>Large-Scale Comparative Analyses of Tick Genomes Elucidate Their Genetic Diversity and Vector Capacities.</title>
        <authorList>
            <consortium name="Tick Genome and Microbiome Consortium (TIGMIC)"/>
            <person name="Jia N."/>
            <person name="Wang J."/>
            <person name="Shi W."/>
            <person name="Du L."/>
            <person name="Sun Y."/>
            <person name="Zhan W."/>
            <person name="Jiang J.F."/>
            <person name="Wang Q."/>
            <person name="Zhang B."/>
            <person name="Ji P."/>
            <person name="Bell-Sakyi L."/>
            <person name="Cui X.M."/>
            <person name="Yuan T.T."/>
            <person name="Jiang B.G."/>
            <person name="Yang W.F."/>
            <person name="Lam T.T."/>
            <person name="Chang Q.C."/>
            <person name="Ding S.J."/>
            <person name="Wang X.J."/>
            <person name="Zhu J.G."/>
            <person name="Ruan X.D."/>
            <person name="Zhao L."/>
            <person name="Wei J.T."/>
            <person name="Ye R.Z."/>
            <person name="Que T.C."/>
            <person name="Du C.H."/>
            <person name="Zhou Y.H."/>
            <person name="Cheng J.X."/>
            <person name="Dai P.F."/>
            <person name="Guo W.B."/>
            <person name="Han X.H."/>
            <person name="Huang E.J."/>
            <person name="Li L.F."/>
            <person name="Wei W."/>
            <person name="Gao Y.C."/>
            <person name="Liu J.Z."/>
            <person name="Shao H.Z."/>
            <person name="Wang X."/>
            <person name="Wang C.C."/>
            <person name="Yang T.C."/>
            <person name="Huo Q.B."/>
            <person name="Li W."/>
            <person name="Chen H.Y."/>
            <person name="Chen S.E."/>
            <person name="Zhou L.G."/>
            <person name="Ni X.B."/>
            <person name="Tian J.H."/>
            <person name="Sheng Y."/>
            <person name="Liu T."/>
            <person name="Pan Y.S."/>
            <person name="Xia L.Y."/>
            <person name="Li J."/>
            <person name="Zhao F."/>
            <person name="Cao W.C."/>
        </authorList>
    </citation>
    <scope>NUCLEOTIDE SEQUENCE [LARGE SCALE GENOMIC DNA]</scope>
    <source>
        <strain evidence="1">Iper-2018</strain>
    </source>
</reference>
<feature type="non-terminal residue" evidence="1">
    <location>
        <position position="94"/>
    </location>
</feature>
<dbReference type="Proteomes" id="UP000805193">
    <property type="component" value="Unassembled WGS sequence"/>
</dbReference>
<accession>A0AC60Q8D0</accession>
<keyword evidence="2" id="KW-1185">Reference proteome</keyword>
<protein>
    <submittedName>
        <fullName evidence="1">Uncharacterized protein</fullName>
    </submittedName>
</protein>
<feature type="non-terminal residue" evidence="1">
    <location>
        <position position="1"/>
    </location>
</feature>
<evidence type="ECO:0000313" key="2">
    <source>
        <dbReference type="Proteomes" id="UP000805193"/>
    </source>
</evidence>
<gene>
    <name evidence="1" type="ORF">HPB47_023656</name>
</gene>
<dbReference type="EMBL" id="JABSTQ010009415">
    <property type="protein sequence ID" value="KAG0429424.1"/>
    <property type="molecule type" value="Genomic_DNA"/>
</dbReference>
<organism evidence="1 2">
    <name type="scientific">Ixodes persulcatus</name>
    <name type="common">Taiga tick</name>
    <dbReference type="NCBI Taxonomy" id="34615"/>
    <lineage>
        <taxon>Eukaryota</taxon>
        <taxon>Metazoa</taxon>
        <taxon>Ecdysozoa</taxon>
        <taxon>Arthropoda</taxon>
        <taxon>Chelicerata</taxon>
        <taxon>Arachnida</taxon>
        <taxon>Acari</taxon>
        <taxon>Parasitiformes</taxon>
        <taxon>Ixodida</taxon>
        <taxon>Ixodoidea</taxon>
        <taxon>Ixodidae</taxon>
        <taxon>Ixodinae</taxon>
        <taxon>Ixodes</taxon>
    </lineage>
</organism>
<comment type="caution">
    <text evidence="1">The sequence shown here is derived from an EMBL/GenBank/DDBJ whole genome shotgun (WGS) entry which is preliminary data.</text>
</comment>
<evidence type="ECO:0000313" key="1">
    <source>
        <dbReference type="EMBL" id="KAG0429424.1"/>
    </source>
</evidence>
<name>A0AC60Q8D0_IXOPE</name>
<sequence length="94" mass="10680">DMTLVSSWLLCRRSLKENATLSLCLFKTQVAEAFCKAGKAERLKRGRPSKEVEARFVSKKQRRPAKPQPCKDARLDGIAHFPMMTSQRGRCETP</sequence>
<proteinExistence type="predicted"/>